<evidence type="ECO:0000313" key="3">
    <source>
        <dbReference type="Proteomes" id="UP000002258"/>
    </source>
</evidence>
<protein>
    <recommendedName>
        <fullName evidence="4">Translocation protein SEC66</fullName>
    </recommendedName>
</protein>
<dbReference type="OMA" id="KPWFPAH"/>
<name>A3GH86_PICST</name>
<gene>
    <name evidence="2" type="ORF">PICST_40066</name>
</gene>
<keyword evidence="1" id="KW-1133">Transmembrane helix</keyword>
<dbReference type="KEGG" id="pic:PICST_40066"/>
<evidence type="ECO:0000256" key="1">
    <source>
        <dbReference type="SAM" id="Phobius"/>
    </source>
</evidence>
<dbReference type="GO" id="GO:0031207">
    <property type="term" value="C:Sec62/Sec63 complex"/>
    <property type="evidence" value="ECO:0007669"/>
    <property type="project" value="InterPro"/>
</dbReference>
<keyword evidence="1" id="KW-0472">Membrane</keyword>
<proteinExistence type="predicted"/>
<evidence type="ECO:0000313" key="2">
    <source>
        <dbReference type="EMBL" id="EAZ63011.2"/>
    </source>
</evidence>
<dbReference type="GO" id="GO:0031204">
    <property type="term" value="P:post-translational protein targeting to membrane, translocation"/>
    <property type="evidence" value="ECO:0007669"/>
    <property type="project" value="InterPro"/>
</dbReference>
<feature type="non-terminal residue" evidence="2">
    <location>
        <position position="194"/>
    </location>
</feature>
<reference evidence="2 3" key="1">
    <citation type="journal article" date="2007" name="Nat. Biotechnol.">
        <title>Genome sequence of the lignocellulose-bioconverting and xylose-fermenting yeast Pichia stipitis.</title>
        <authorList>
            <person name="Jeffries T.W."/>
            <person name="Grigoriev I.V."/>
            <person name="Grimwood J."/>
            <person name="Laplaza J.M."/>
            <person name="Aerts A."/>
            <person name="Salamov A."/>
            <person name="Schmutz J."/>
            <person name="Lindquist E."/>
            <person name="Dehal P."/>
            <person name="Shapiro H."/>
            <person name="Jin Y.S."/>
            <person name="Passoth V."/>
            <person name="Richardson P.M."/>
        </authorList>
    </citation>
    <scope>NUCLEOTIDE SEQUENCE [LARGE SCALE GENOMIC DNA]</scope>
    <source>
        <strain evidence="3">ATCC 58785 / CBS 6054 / NBRC 10063 / NRRL Y-11545</strain>
    </source>
</reference>
<dbReference type="EMBL" id="AAVQ01000002">
    <property type="protein sequence ID" value="EAZ63011.2"/>
    <property type="molecule type" value="Genomic_DNA"/>
</dbReference>
<dbReference type="eggNOG" id="KOG4699">
    <property type="taxonomic scope" value="Eukaryota"/>
</dbReference>
<dbReference type="PANTHER" id="PTHR28229:SF1">
    <property type="entry name" value="TRANSLOCATION PROTEIN SEC66"/>
    <property type="match status" value="1"/>
</dbReference>
<dbReference type="FunCoup" id="A3GH86">
    <property type="interactions" value="74"/>
</dbReference>
<comment type="caution">
    <text evidence="2">The sequence shown here is derived from an EMBL/GenBank/DDBJ whole genome shotgun (WGS) entry which is preliminary data.</text>
</comment>
<feature type="transmembrane region" description="Helical" evidence="1">
    <location>
        <begin position="16"/>
        <end position="37"/>
    </location>
</feature>
<dbReference type="STRING" id="322104.A3GH86"/>
<evidence type="ECO:0008006" key="4">
    <source>
        <dbReference type="Google" id="ProtNLM"/>
    </source>
</evidence>
<dbReference type="GeneID" id="4851635"/>
<dbReference type="InterPro" id="IPR018624">
    <property type="entry name" value="Sec66"/>
</dbReference>
<dbReference type="OrthoDB" id="73168at2759"/>
<keyword evidence="1" id="KW-0812">Transmembrane</keyword>
<accession>A3GH86</accession>
<organism evidence="2 3">
    <name type="scientific">Scheffersomyces stipitis (strain ATCC 58785 / CBS 6054 / NBRC 10063 / NRRL Y-11545)</name>
    <name type="common">Yeast</name>
    <name type="synonym">Pichia stipitis</name>
    <dbReference type="NCBI Taxonomy" id="322104"/>
    <lineage>
        <taxon>Eukaryota</taxon>
        <taxon>Fungi</taxon>
        <taxon>Dikarya</taxon>
        <taxon>Ascomycota</taxon>
        <taxon>Saccharomycotina</taxon>
        <taxon>Pichiomycetes</taxon>
        <taxon>Debaryomycetaceae</taxon>
        <taxon>Scheffersomyces</taxon>
    </lineage>
</organism>
<sequence length="194" mass="22610">MAEETGEPPVTEQIRISVFTPLIYVAILLGVFIVFSIRYRRNRLNKLVSIEPIFPDNQPAKIYESLKQSAADPNVAKENKPHDKVLKAALLRRGAEAIRRSMKLKENEPIFNKLYEDGLIGDDVYKQFQIQAKLQEIELKEIVQECETYKKGWVQTFFPTVQEICFNEALRRRLSAIDSRSEEYAKLWEYLVDQ</sequence>
<dbReference type="RefSeq" id="XP_001387034.2">
    <property type="nucleotide sequence ID" value="XM_001386997.1"/>
</dbReference>
<dbReference type="HOGENOM" id="CLU_066294_1_1_1"/>
<dbReference type="InParanoid" id="A3GH86"/>
<dbReference type="Proteomes" id="UP000002258">
    <property type="component" value="Chromosome 1"/>
</dbReference>
<dbReference type="Pfam" id="PF09802">
    <property type="entry name" value="Sec66"/>
    <property type="match status" value="1"/>
</dbReference>
<keyword evidence="3" id="KW-1185">Reference proteome</keyword>
<dbReference type="PANTHER" id="PTHR28229">
    <property type="entry name" value="TRANSLOCATION PROTEIN SEC66"/>
    <property type="match status" value="1"/>
</dbReference>
<dbReference type="AlphaFoldDB" id="A3GH86"/>